<protein>
    <submittedName>
        <fullName evidence="4">Transcriptional regulator</fullName>
    </submittedName>
</protein>
<evidence type="ECO:0000259" key="3">
    <source>
        <dbReference type="PROSITE" id="PS50977"/>
    </source>
</evidence>
<dbReference type="PANTHER" id="PTHR43479:SF11">
    <property type="entry name" value="ACREF_ENVCD OPERON REPRESSOR-RELATED"/>
    <property type="match status" value="1"/>
</dbReference>
<dbReference type="Proteomes" id="UP000013523">
    <property type="component" value="Chromosome"/>
</dbReference>
<evidence type="ECO:0000313" key="5">
    <source>
        <dbReference type="Proteomes" id="UP000013523"/>
    </source>
</evidence>
<dbReference type="AlphaFoldDB" id="R4KFQ2"/>
<dbReference type="RefSeq" id="WP_015617653.1">
    <property type="nucleotide sequence ID" value="NC_021182.1"/>
</dbReference>
<dbReference type="Pfam" id="PF00440">
    <property type="entry name" value="TetR_N"/>
    <property type="match status" value="1"/>
</dbReference>
<dbReference type="HOGENOM" id="CLU_069356_34_0_9"/>
<dbReference type="PROSITE" id="PS50977">
    <property type="entry name" value="HTH_TETR_2"/>
    <property type="match status" value="1"/>
</dbReference>
<dbReference type="GO" id="GO:0003677">
    <property type="term" value="F:DNA binding"/>
    <property type="evidence" value="ECO:0007669"/>
    <property type="project" value="UniProtKB-UniRule"/>
</dbReference>
<organism evidence="4 5">
    <name type="scientific">Clostridium pasteurianum BC1</name>
    <dbReference type="NCBI Taxonomy" id="86416"/>
    <lineage>
        <taxon>Bacteria</taxon>
        <taxon>Bacillati</taxon>
        <taxon>Bacillota</taxon>
        <taxon>Clostridia</taxon>
        <taxon>Eubacteriales</taxon>
        <taxon>Clostridiaceae</taxon>
        <taxon>Clostridium</taxon>
    </lineage>
</organism>
<feature type="domain" description="HTH tetR-type" evidence="3">
    <location>
        <begin position="12"/>
        <end position="72"/>
    </location>
</feature>
<name>R4KFQ2_CLOPA</name>
<dbReference type="SUPFAM" id="SSF46689">
    <property type="entry name" value="Homeodomain-like"/>
    <property type="match status" value="1"/>
</dbReference>
<dbReference type="eggNOG" id="COG1309">
    <property type="taxonomic scope" value="Bacteria"/>
</dbReference>
<proteinExistence type="predicted"/>
<dbReference type="InterPro" id="IPR050624">
    <property type="entry name" value="HTH-type_Tx_Regulator"/>
</dbReference>
<gene>
    <name evidence="4" type="ORF">Clopa_4696</name>
</gene>
<feature type="DNA-binding region" description="H-T-H motif" evidence="2">
    <location>
        <begin position="35"/>
        <end position="54"/>
    </location>
</feature>
<sequence length="211" mass="25328">MNEILNENLELKNTKDKIICVSIDEFANKGYDKASMRKIADKVGIKASSIYNHFKSKDEILEEIFKYYRNVFYQYDVILKIDEVSIQKDTIPNILKRGLYSVVNTIKNPEITNILKIIIKEQFKNKKIRKFFLEEFIENPRIFIEKFLKDLMKNKFIKEDNACLLAQEFHAFAIYKIYEEFMLKDMSHINIDELQQQISEHIDFFWKSIRD</sequence>
<keyword evidence="1 2" id="KW-0238">DNA-binding</keyword>
<dbReference type="STRING" id="86416.Clopa_4696"/>
<dbReference type="Gene3D" id="1.10.357.10">
    <property type="entry name" value="Tetracycline Repressor, domain 2"/>
    <property type="match status" value="1"/>
</dbReference>
<dbReference type="InterPro" id="IPR001647">
    <property type="entry name" value="HTH_TetR"/>
</dbReference>
<dbReference type="PATRIC" id="fig|86416.3.peg.4687"/>
<reference evidence="4 5" key="1">
    <citation type="submission" date="2012-01" db="EMBL/GenBank/DDBJ databases">
        <title>Complete sequence of chromosome of Clostridium pasteurianum BC1.</title>
        <authorList>
            <consortium name="US DOE Joint Genome Institute"/>
            <person name="Lucas S."/>
            <person name="Han J."/>
            <person name="Lapidus A."/>
            <person name="Cheng J.-F."/>
            <person name="Goodwin L."/>
            <person name="Pitluck S."/>
            <person name="Peters L."/>
            <person name="Mikhailova N."/>
            <person name="Teshima H."/>
            <person name="Detter J.C."/>
            <person name="Han C."/>
            <person name="Tapia R."/>
            <person name="Land M."/>
            <person name="Hauser L."/>
            <person name="Kyrpides N."/>
            <person name="Ivanova N."/>
            <person name="Pagani I."/>
            <person name="Dunn J."/>
            <person name="Taghavi S."/>
            <person name="Francis A."/>
            <person name="van der Lelie D."/>
            <person name="Woyke T."/>
        </authorList>
    </citation>
    <scope>NUCLEOTIDE SEQUENCE [LARGE SCALE GENOMIC DNA]</scope>
    <source>
        <strain evidence="4 5">BC1</strain>
    </source>
</reference>
<dbReference type="PANTHER" id="PTHR43479">
    <property type="entry name" value="ACREF/ENVCD OPERON REPRESSOR-RELATED"/>
    <property type="match status" value="1"/>
</dbReference>
<dbReference type="OrthoDB" id="9808476at2"/>
<dbReference type="PRINTS" id="PR00455">
    <property type="entry name" value="HTHTETR"/>
</dbReference>
<evidence type="ECO:0000313" key="4">
    <source>
        <dbReference type="EMBL" id="AGK99384.1"/>
    </source>
</evidence>
<dbReference type="KEGG" id="cpas:Clopa_4696"/>
<evidence type="ECO:0000256" key="1">
    <source>
        <dbReference type="ARBA" id="ARBA00023125"/>
    </source>
</evidence>
<dbReference type="EMBL" id="CP003261">
    <property type="protein sequence ID" value="AGK99384.1"/>
    <property type="molecule type" value="Genomic_DNA"/>
</dbReference>
<evidence type="ECO:0000256" key="2">
    <source>
        <dbReference type="PROSITE-ProRule" id="PRU00335"/>
    </source>
</evidence>
<keyword evidence="5" id="KW-1185">Reference proteome</keyword>
<accession>R4KFQ2</accession>
<dbReference type="InterPro" id="IPR009057">
    <property type="entry name" value="Homeodomain-like_sf"/>
</dbReference>